<organism evidence="2 3">
    <name type="scientific">Candidatus Galacturonatibacter soehngenii</name>
    <dbReference type="NCBI Taxonomy" id="2307010"/>
    <lineage>
        <taxon>Bacteria</taxon>
        <taxon>Bacillati</taxon>
        <taxon>Bacillota</taxon>
        <taxon>Clostridia</taxon>
        <taxon>Lachnospirales</taxon>
        <taxon>Lachnospiraceae</taxon>
        <taxon>Candidatus Galacturonatibacter</taxon>
    </lineage>
</organism>
<dbReference type="Proteomes" id="UP000461768">
    <property type="component" value="Unassembled WGS sequence"/>
</dbReference>
<dbReference type="AlphaFoldDB" id="A0A7V7UAD3"/>
<accession>A0A7V7UAD3</accession>
<feature type="coiled-coil region" evidence="1">
    <location>
        <begin position="254"/>
        <end position="281"/>
    </location>
</feature>
<keyword evidence="1" id="KW-0175">Coiled coil</keyword>
<dbReference type="RefSeq" id="WP_151148176.1">
    <property type="nucleotide sequence ID" value="NZ_WAGX01000008.1"/>
</dbReference>
<gene>
    <name evidence="2" type="ORF">F7O84_17260</name>
</gene>
<sequence>MKGINNIPESFFGLFISRNRYIYMESLLLIYDEYLYNDYFLSKETCIQLLTDCFENRLVDISADDTGEETDKLEPIATRIFSKLVRFGWLRKIEDYSSFKTNVVIPDYASIFIETFKKLDNPDEDETDLYIQNVYTNLYSFYYDNKAGMELLKTAMVNTARLNRALQDMLHNMDKFFETLLKQESYEDLLQEHLNGYVENIVNKKYALLKTGDNFYLYKNDIKTLLKQIREDEARINLLITKGARNGAQSEFMKQELLELLDHVERGISNMEKRIARIDSEHSKYVRATVRRLEYMLNNDDNMKGNVVKLLGMMNERRRDKILAKIGESILINDFSMISKESMYQKRGKRRTFEETIEKEERMEEELSADEILKLNQNKNRYSKKEIEAFILKRMEADTYTTDERSVLTQEDFELLILAYDHSIRKHSPFMVRKEESELIQNEKYSYPKLTFLKKNTTEQKKEIWNDSLL</sequence>
<reference evidence="2 3" key="1">
    <citation type="submission" date="2019-09" db="EMBL/GenBank/DDBJ databases">
        <authorList>
            <person name="Valk L.C."/>
        </authorList>
    </citation>
    <scope>NUCLEOTIDE SEQUENCE [LARGE SCALE GENOMIC DNA]</scope>
    <source>
        <strain evidence="2">GalUA</strain>
    </source>
</reference>
<comment type="caution">
    <text evidence="2">The sequence shown here is derived from an EMBL/GenBank/DDBJ whole genome shotgun (WGS) entry which is preliminary data.</text>
</comment>
<reference evidence="2 3" key="2">
    <citation type="submission" date="2020-02" db="EMBL/GenBank/DDBJ databases">
        <title>Candidatus Galacturonibacter soehngenii shows hetero-acetogenic catabolism of galacturonic acid but lacks a canonical carbon monoxide dehydrogenase/acetyl-CoA synthase complex.</title>
        <authorList>
            <person name="Diender M."/>
            <person name="Stouten G.R."/>
            <person name="Petersen J.F."/>
            <person name="Nielsen P.H."/>
            <person name="Dueholm M.S."/>
            <person name="Pronk J.T."/>
            <person name="Van Loosdrecht M.C.M."/>
        </authorList>
    </citation>
    <scope>NUCLEOTIDE SEQUENCE [LARGE SCALE GENOMIC DNA]</scope>
    <source>
        <strain evidence="2">GalUA</strain>
    </source>
</reference>
<dbReference type="Pfam" id="PF18982">
    <property type="entry name" value="JetA"/>
    <property type="match status" value="1"/>
</dbReference>
<dbReference type="EMBL" id="WAGX01000008">
    <property type="protein sequence ID" value="KAB1434241.1"/>
    <property type="molecule type" value="Genomic_DNA"/>
</dbReference>
<protein>
    <submittedName>
        <fullName evidence="2">Uncharacterized protein</fullName>
    </submittedName>
</protein>
<evidence type="ECO:0000256" key="1">
    <source>
        <dbReference type="SAM" id="Coils"/>
    </source>
</evidence>
<keyword evidence="3" id="KW-1185">Reference proteome</keyword>
<evidence type="ECO:0000313" key="2">
    <source>
        <dbReference type="EMBL" id="KAB1434241.1"/>
    </source>
</evidence>
<name>A0A7V7UAD3_9FIRM</name>
<proteinExistence type="predicted"/>
<dbReference type="InterPro" id="IPR043773">
    <property type="entry name" value="JetA"/>
</dbReference>
<evidence type="ECO:0000313" key="3">
    <source>
        <dbReference type="Proteomes" id="UP000461768"/>
    </source>
</evidence>
<dbReference type="OrthoDB" id="1933360at2"/>